<feature type="region of interest" description="Disordered" evidence="1">
    <location>
        <begin position="31"/>
        <end position="51"/>
    </location>
</feature>
<evidence type="ECO:0000313" key="3">
    <source>
        <dbReference type="EMBL" id="RKP39402.1"/>
    </source>
</evidence>
<feature type="compositionally biased region" description="Polar residues" evidence="1">
    <location>
        <begin position="31"/>
        <end position="44"/>
    </location>
</feature>
<evidence type="ECO:0000313" key="4">
    <source>
        <dbReference type="Proteomes" id="UP000268162"/>
    </source>
</evidence>
<evidence type="ECO:0000256" key="2">
    <source>
        <dbReference type="SAM" id="SignalP"/>
    </source>
</evidence>
<protein>
    <submittedName>
        <fullName evidence="3">Uncharacterized protein</fullName>
    </submittedName>
</protein>
<keyword evidence="2" id="KW-0732">Signal</keyword>
<dbReference type="AlphaFoldDB" id="A0A4Q0A257"/>
<sequence length="269" mass="29067">MQASPLYLRLLLISLVGTAWAAPAIPHAQQSTLSRRDVPSTSPQPMLHGVLPSIQPAGGAIPTIQGLSGLYVQSLSPLKRLKLRRFFQRVSFKLSQSPTAVPEYNAKTDPTGAVSRAAVSRIASLASPLTPDTTQPPELREKGGEMRFPPHLRYEEYELSEFLANFLDQAARSNGGNQDGVRADSSSKVGLKAYQGLNPEGQGEAEGIRNLRAKSAAFRELHGRGKLNSENVQHLTETTNAFLAELDKPVPVEVGILTPPLTITKNTAM</sequence>
<accession>A0A4Q0A257</accession>
<reference evidence="4" key="1">
    <citation type="journal article" date="2018" name="Nat. Microbiol.">
        <title>Leveraging single-cell genomics to expand the fungal tree of life.</title>
        <authorList>
            <person name="Ahrendt S.R."/>
            <person name="Quandt C.A."/>
            <person name="Ciobanu D."/>
            <person name="Clum A."/>
            <person name="Salamov A."/>
            <person name="Andreopoulos B."/>
            <person name="Cheng J.F."/>
            <person name="Woyke T."/>
            <person name="Pelin A."/>
            <person name="Henrissat B."/>
            <person name="Reynolds N.K."/>
            <person name="Benny G.L."/>
            <person name="Smith M.E."/>
            <person name="James T.Y."/>
            <person name="Grigoriev I.V."/>
        </authorList>
    </citation>
    <scope>NUCLEOTIDE SEQUENCE [LARGE SCALE GENOMIC DNA]</scope>
    <source>
        <strain evidence="4">RSA 468</strain>
    </source>
</reference>
<organism evidence="3 4">
    <name type="scientific">Dimargaris cristalligena</name>
    <dbReference type="NCBI Taxonomy" id="215637"/>
    <lineage>
        <taxon>Eukaryota</taxon>
        <taxon>Fungi</taxon>
        <taxon>Fungi incertae sedis</taxon>
        <taxon>Zoopagomycota</taxon>
        <taxon>Kickxellomycotina</taxon>
        <taxon>Dimargaritomycetes</taxon>
        <taxon>Dimargaritales</taxon>
        <taxon>Dimargaritaceae</taxon>
        <taxon>Dimargaris</taxon>
    </lineage>
</organism>
<dbReference type="Proteomes" id="UP000268162">
    <property type="component" value="Unassembled WGS sequence"/>
</dbReference>
<dbReference type="EMBL" id="ML002273">
    <property type="protein sequence ID" value="RKP39402.1"/>
    <property type="molecule type" value="Genomic_DNA"/>
</dbReference>
<proteinExistence type="predicted"/>
<gene>
    <name evidence="3" type="ORF">BJ085DRAFT_28351</name>
</gene>
<evidence type="ECO:0000256" key="1">
    <source>
        <dbReference type="SAM" id="MobiDB-lite"/>
    </source>
</evidence>
<name>A0A4Q0A257_9FUNG</name>
<feature type="chain" id="PRO_5021027399" evidence="2">
    <location>
        <begin position="22"/>
        <end position="269"/>
    </location>
</feature>
<keyword evidence="4" id="KW-1185">Reference proteome</keyword>
<feature type="signal peptide" evidence="2">
    <location>
        <begin position="1"/>
        <end position="21"/>
    </location>
</feature>